<evidence type="ECO:0000256" key="8">
    <source>
        <dbReference type="RuleBase" id="RU361233"/>
    </source>
</evidence>
<comment type="similarity">
    <text evidence="2 8">Belongs to the Casparian strip membrane proteins (CASP) family.</text>
</comment>
<comment type="subcellular location">
    <subcellularLocation>
        <location evidence="1 8">Cell membrane</location>
        <topology evidence="1 8">Multi-pass membrane protein</topology>
    </subcellularLocation>
</comment>
<evidence type="ECO:0000256" key="3">
    <source>
        <dbReference type="ARBA" id="ARBA00011489"/>
    </source>
</evidence>
<reference evidence="10 11" key="1">
    <citation type="journal article" date="2020" name="bioRxiv">
        <title>Sequence and annotation of 42 cannabis genomes reveals extensive copy number variation in cannabinoid synthesis and pathogen resistance genes.</title>
        <authorList>
            <person name="Mckernan K.J."/>
            <person name="Helbert Y."/>
            <person name="Kane L.T."/>
            <person name="Ebling H."/>
            <person name="Zhang L."/>
            <person name="Liu B."/>
            <person name="Eaton Z."/>
            <person name="Mclaughlin S."/>
            <person name="Kingan S."/>
            <person name="Baybayan P."/>
            <person name="Concepcion G."/>
            <person name="Jordan M."/>
            <person name="Riva A."/>
            <person name="Barbazuk W."/>
            <person name="Harkins T."/>
        </authorList>
    </citation>
    <scope>NUCLEOTIDE SEQUENCE [LARGE SCALE GENOMIC DNA]</scope>
    <source>
        <strain evidence="11">cv. Jamaican Lion 4</strain>
        <tissue evidence="10">Leaf</tissue>
    </source>
</reference>
<feature type="non-terminal residue" evidence="10">
    <location>
        <position position="1"/>
    </location>
</feature>
<evidence type="ECO:0000256" key="2">
    <source>
        <dbReference type="ARBA" id="ARBA00007651"/>
    </source>
</evidence>
<dbReference type="PANTHER" id="PTHR32021:SF50">
    <property type="entry name" value="CASP-LIKE PROTEIN"/>
    <property type="match status" value="1"/>
</dbReference>
<comment type="caution">
    <text evidence="10">The sequence shown here is derived from an EMBL/GenBank/DDBJ whole genome shotgun (WGS) entry which is preliminary data.</text>
</comment>
<dbReference type="AlphaFoldDB" id="A0A7J6DIU7"/>
<comment type="subunit">
    <text evidence="3 8">Homodimer and heterodimers.</text>
</comment>
<dbReference type="PANTHER" id="PTHR32021">
    <property type="entry name" value="CASP-LIKE PROTEIN 5B3"/>
    <property type="match status" value="1"/>
</dbReference>
<dbReference type="Proteomes" id="UP000583929">
    <property type="component" value="Unassembled WGS sequence"/>
</dbReference>
<feature type="domain" description="Casparian strip membrane protein" evidence="9">
    <location>
        <begin position="7"/>
        <end position="139"/>
    </location>
</feature>
<keyword evidence="7 8" id="KW-0472">Membrane</keyword>
<dbReference type="EMBL" id="JAATIQ010001207">
    <property type="protein sequence ID" value="KAF4346057.1"/>
    <property type="molecule type" value="Genomic_DNA"/>
</dbReference>
<accession>A0A7J6DIU7</accession>
<keyword evidence="4 8" id="KW-1003">Cell membrane</keyword>
<gene>
    <name evidence="10" type="ORF">G4B88_030261</name>
</gene>
<sequence length="180" mass="19602">MKELFGSPGKLSGFALRIGQFSFAAASIGVMVSAPDFFDSTAFCYLIASMGLQILWSFGLACLDLHALKSKKSLYNPVLVSLFVVGDWVTSILSLAAASSSAGVTVLYSKDLNYCNFPPHLPCLRYQSSVALAFVSWFFLAVSSLVMFWLLGTVVVQVRDKERKCCTFSCFLDLSFPGVV</sequence>
<protein>
    <recommendedName>
        <fullName evidence="8">CASP-like protein</fullName>
    </recommendedName>
</protein>
<proteinExistence type="inferred from homology"/>
<feature type="transmembrane region" description="Helical" evidence="8">
    <location>
        <begin position="128"/>
        <end position="151"/>
    </location>
</feature>
<evidence type="ECO:0000313" key="11">
    <source>
        <dbReference type="Proteomes" id="UP000583929"/>
    </source>
</evidence>
<organism evidence="10 11">
    <name type="scientific">Cannabis sativa</name>
    <name type="common">Hemp</name>
    <name type="synonym">Marijuana</name>
    <dbReference type="NCBI Taxonomy" id="3483"/>
    <lineage>
        <taxon>Eukaryota</taxon>
        <taxon>Viridiplantae</taxon>
        <taxon>Streptophyta</taxon>
        <taxon>Embryophyta</taxon>
        <taxon>Tracheophyta</taxon>
        <taxon>Spermatophyta</taxon>
        <taxon>Magnoliopsida</taxon>
        <taxon>eudicotyledons</taxon>
        <taxon>Gunneridae</taxon>
        <taxon>Pentapetalae</taxon>
        <taxon>rosids</taxon>
        <taxon>fabids</taxon>
        <taxon>Rosales</taxon>
        <taxon>Cannabaceae</taxon>
        <taxon>Cannabis</taxon>
    </lineage>
</organism>
<feature type="transmembrane region" description="Helical" evidence="8">
    <location>
        <begin position="40"/>
        <end position="63"/>
    </location>
</feature>
<evidence type="ECO:0000256" key="1">
    <source>
        <dbReference type="ARBA" id="ARBA00004651"/>
    </source>
</evidence>
<dbReference type="GO" id="GO:0005886">
    <property type="term" value="C:plasma membrane"/>
    <property type="evidence" value="ECO:0007669"/>
    <property type="project" value="UniProtKB-SubCell"/>
</dbReference>
<keyword evidence="5 8" id="KW-0812">Transmembrane</keyword>
<feature type="transmembrane region" description="Helical" evidence="8">
    <location>
        <begin position="12"/>
        <end position="34"/>
    </location>
</feature>
<evidence type="ECO:0000256" key="5">
    <source>
        <dbReference type="ARBA" id="ARBA00022692"/>
    </source>
</evidence>
<evidence type="ECO:0000313" key="10">
    <source>
        <dbReference type="EMBL" id="KAF4346057.1"/>
    </source>
</evidence>
<evidence type="ECO:0000256" key="7">
    <source>
        <dbReference type="ARBA" id="ARBA00023136"/>
    </source>
</evidence>
<evidence type="ECO:0000259" key="9">
    <source>
        <dbReference type="Pfam" id="PF04535"/>
    </source>
</evidence>
<evidence type="ECO:0000256" key="6">
    <source>
        <dbReference type="ARBA" id="ARBA00022989"/>
    </source>
</evidence>
<dbReference type="Pfam" id="PF04535">
    <property type="entry name" value="CASP_dom"/>
    <property type="match status" value="1"/>
</dbReference>
<keyword evidence="6 8" id="KW-1133">Transmembrane helix</keyword>
<evidence type="ECO:0000256" key="4">
    <source>
        <dbReference type="ARBA" id="ARBA00022475"/>
    </source>
</evidence>
<name>A0A7J6DIU7_CANSA</name>
<keyword evidence="11" id="KW-1185">Reference proteome</keyword>
<feature type="transmembrane region" description="Helical" evidence="8">
    <location>
        <begin position="75"/>
        <end position="108"/>
    </location>
</feature>
<dbReference type="InterPro" id="IPR045009">
    <property type="entry name" value="CASPL-5"/>
</dbReference>
<dbReference type="InterPro" id="IPR006702">
    <property type="entry name" value="CASP_dom"/>
</dbReference>